<evidence type="ECO:0000313" key="3">
    <source>
        <dbReference type="Proteomes" id="UP001224418"/>
    </source>
</evidence>
<accession>A0ABU0JV90</accession>
<evidence type="ECO:0000259" key="1">
    <source>
        <dbReference type="Pfam" id="PF01248"/>
    </source>
</evidence>
<keyword evidence="3" id="KW-1185">Reference proteome</keyword>
<dbReference type="Proteomes" id="UP001224418">
    <property type="component" value="Unassembled WGS sequence"/>
</dbReference>
<name>A0ABU0JV90_HATLI</name>
<proteinExistence type="predicted"/>
<dbReference type="SUPFAM" id="SSF55315">
    <property type="entry name" value="L30e-like"/>
    <property type="match status" value="1"/>
</dbReference>
<dbReference type="EMBL" id="JAUSWN010000015">
    <property type="protein sequence ID" value="MDQ0480131.1"/>
    <property type="molecule type" value="Genomic_DNA"/>
</dbReference>
<protein>
    <submittedName>
        <fullName evidence="2">Ribosomal protein L7Ae-like RNA K-turn-binding protein</fullName>
    </submittedName>
</protein>
<reference evidence="2 3" key="1">
    <citation type="submission" date="2023-07" db="EMBL/GenBank/DDBJ databases">
        <title>Genomic Encyclopedia of Type Strains, Phase IV (KMG-IV): sequencing the most valuable type-strain genomes for metagenomic binning, comparative biology and taxonomic classification.</title>
        <authorList>
            <person name="Goeker M."/>
        </authorList>
    </citation>
    <scope>NUCLEOTIDE SEQUENCE [LARGE SCALE GENOMIC DNA]</scope>
    <source>
        <strain evidence="2 3">DSM 1400</strain>
    </source>
</reference>
<dbReference type="Gene3D" id="3.30.1330.30">
    <property type="match status" value="1"/>
</dbReference>
<gene>
    <name evidence="2" type="ORF">QOZ93_001879</name>
</gene>
<evidence type="ECO:0000313" key="2">
    <source>
        <dbReference type="EMBL" id="MDQ0480131.1"/>
    </source>
</evidence>
<dbReference type="InterPro" id="IPR029064">
    <property type="entry name" value="Ribosomal_eL30-like_sf"/>
</dbReference>
<organism evidence="2 3">
    <name type="scientific">Hathewaya limosa</name>
    <name type="common">Clostridium limosum</name>
    <dbReference type="NCBI Taxonomy" id="1536"/>
    <lineage>
        <taxon>Bacteria</taxon>
        <taxon>Bacillati</taxon>
        <taxon>Bacillota</taxon>
        <taxon>Clostridia</taxon>
        <taxon>Eubacteriales</taxon>
        <taxon>Clostridiaceae</taxon>
        <taxon>Hathewaya</taxon>
    </lineage>
</organism>
<sequence>MDNKTKFYNFLKIAKKAGALTEGYNRTEENLKKNNIFLVFISKDLSANSKNKFKNYALKYKFTLIEDAPMDEIGNELLNSELRILGVKDKSFGKNLQSLYMSKDEYFGGE</sequence>
<dbReference type="Pfam" id="PF01248">
    <property type="entry name" value="Ribosomal_L7Ae"/>
    <property type="match status" value="1"/>
</dbReference>
<comment type="caution">
    <text evidence="2">The sequence shown here is derived from an EMBL/GenBank/DDBJ whole genome shotgun (WGS) entry which is preliminary data.</text>
</comment>
<dbReference type="InterPro" id="IPR004038">
    <property type="entry name" value="Ribosomal_eL8/eL30/eS12/Gad45"/>
</dbReference>
<feature type="domain" description="Ribosomal protein eL8/eL30/eS12/Gadd45" evidence="1">
    <location>
        <begin position="6"/>
        <end position="61"/>
    </location>
</feature>
<dbReference type="RefSeq" id="WP_307356008.1">
    <property type="nucleotide sequence ID" value="NZ_BAAACJ010000014.1"/>
</dbReference>
<dbReference type="NCBIfam" id="NF004078">
    <property type="entry name" value="PRK05583.1"/>
    <property type="match status" value="1"/>
</dbReference>